<dbReference type="PANTHER" id="PTHR24348">
    <property type="entry name" value="SERINE/THREONINE-PROTEIN KINASE UNC-51-RELATED"/>
    <property type="match status" value="1"/>
</dbReference>
<sequence length="603" mass="65889">MAKKQVAGYILEKRIGKGSYATVWKGRDDKHELYAIKVISRQTVTETAQLRQEVEVLRKISHPNIVRFRDLKKSTAHFYLVLEYCAGGDLSQFLRAKGRVHEETARRFLKQIASGLFVLHSSNHLHRDLKPQNILLSDNSIDPVLKLADFGFARALQPQDMAATVCGSPLYMAPEILRHEPYDAKADLWSVGAILYELLLGRTPFSGTNPLQLLANIEKSTALSFEGVQLSTQGQQFLRALLVHSPSQRLSSQEFMQHPYVSLETAADASQPAVAETVQEAADGSFIMTDWIDKALPQSRGASPAYCSPEESPRDITEEAQGTGFVTASSSAGSGYRGEAGETVKKVEELTASEVGIAKDVPAIPGNVSPFMAEVINGARRDTHKACAAASEELPRRNGNMDEDYVVLASNTPTSFARGKGPTPALAASSFCSNLNRIARTLEQLALRLVEQAPVEALTLLVRALSLLEKALKVSLDDDQMGEPLRRDFTRTFATAEKVERQLQAAQSMEQYAIAQPNRAIFESAVQHAKDAAVVLSKGQEAGGWEAPCHEKLTLALLLLELLRSEADGEDVPAIAAYTDPIARLADEIERRLKVPVPAARPA</sequence>
<proteinExistence type="predicted"/>
<dbReference type="EMBL" id="CAXAMM010020779">
    <property type="protein sequence ID" value="CAK9048599.1"/>
    <property type="molecule type" value="Genomic_DNA"/>
</dbReference>
<dbReference type="InterPro" id="IPR011009">
    <property type="entry name" value="Kinase-like_dom_sf"/>
</dbReference>
<evidence type="ECO:0000256" key="2">
    <source>
        <dbReference type="ARBA" id="ARBA00022741"/>
    </source>
</evidence>
<dbReference type="Proteomes" id="UP001642464">
    <property type="component" value="Unassembled WGS sequence"/>
</dbReference>
<evidence type="ECO:0000313" key="8">
    <source>
        <dbReference type="Proteomes" id="UP001642464"/>
    </source>
</evidence>
<evidence type="ECO:0000256" key="1">
    <source>
        <dbReference type="ARBA" id="ARBA00022679"/>
    </source>
</evidence>
<evidence type="ECO:0000259" key="6">
    <source>
        <dbReference type="PROSITE" id="PS50011"/>
    </source>
</evidence>
<keyword evidence="8" id="KW-1185">Reference proteome</keyword>
<name>A0ABP0MAR2_9DINO</name>
<gene>
    <name evidence="7" type="ORF">SCF082_LOCUS27056</name>
</gene>
<keyword evidence="1" id="KW-0808">Transferase</keyword>
<keyword evidence="2 5" id="KW-0547">Nucleotide-binding</keyword>
<reference evidence="7 8" key="1">
    <citation type="submission" date="2024-02" db="EMBL/GenBank/DDBJ databases">
        <authorList>
            <person name="Chen Y."/>
            <person name="Shah S."/>
            <person name="Dougan E. K."/>
            <person name="Thang M."/>
            <person name="Chan C."/>
        </authorList>
    </citation>
    <scope>NUCLEOTIDE SEQUENCE [LARGE SCALE GENOMIC DNA]</scope>
</reference>
<feature type="binding site" evidence="5">
    <location>
        <position position="37"/>
    </location>
    <ligand>
        <name>ATP</name>
        <dbReference type="ChEBI" id="CHEBI:30616"/>
    </ligand>
</feature>
<evidence type="ECO:0000256" key="3">
    <source>
        <dbReference type="ARBA" id="ARBA00022777"/>
    </source>
</evidence>
<dbReference type="InterPro" id="IPR045269">
    <property type="entry name" value="Atg1-like"/>
</dbReference>
<dbReference type="PROSITE" id="PS50011">
    <property type="entry name" value="PROTEIN_KINASE_DOM"/>
    <property type="match status" value="1"/>
</dbReference>
<dbReference type="GO" id="GO:0016301">
    <property type="term" value="F:kinase activity"/>
    <property type="evidence" value="ECO:0007669"/>
    <property type="project" value="UniProtKB-KW"/>
</dbReference>
<keyword evidence="4 5" id="KW-0067">ATP-binding</keyword>
<protein>
    <submittedName>
        <fullName evidence="7">Serine/threonine-protein kinase ATG1b (Autophagy-related protein 1b) (AtAPG1b)</fullName>
    </submittedName>
</protein>
<dbReference type="Gene3D" id="1.10.510.10">
    <property type="entry name" value="Transferase(Phosphotransferase) domain 1"/>
    <property type="match status" value="1"/>
</dbReference>
<feature type="domain" description="Protein kinase" evidence="6">
    <location>
        <begin position="9"/>
        <end position="261"/>
    </location>
</feature>
<dbReference type="Pfam" id="PF00069">
    <property type="entry name" value="Pkinase"/>
    <property type="match status" value="1"/>
</dbReference>
<dbReference type="PROSITE" id="PS00107">
    <property type="entry name" value="PROTEIN_KINASE_ATP"/>
    <property type="match status" value="1"/>
</dbReference>
<dbReference type="SUPFAM" id="SSF56112">
    <property type="entry name" value="Protein kinase-like (PK-like)"/>
    <property type="match status" value="1"/>
</dbReference>
<evidence type="ECO:0000256" key="5">
    <source>
        <dbReference type="PROSITE-ProRule" id="PRU10141"/>
    </source>
</evidence>
<dbReference type="SMART" id="SM00220">
    <property type="entry name" value="S_TKc"/>
    <property type="match status" value="1"/>
</dbReference>
<dbReference type="InterPro" id="IPR000719">
    <property type="entry name" value="Prot_kinase_dom"/>
</dbReference>
<dbReference type="InterPro" id="IPR017441">
    <property type="entry name" value="Protein_kinase_ATP_BS"/>
</dbReference>
<comment type="caution">
    <text evidence="7">The sequence shown here is derived from an EMBL/GenBank/DDBJ whole genome shotgun (WGS) entry which is preliminary data.</text>
</comment>
<evidence type="ECO:0000313" key="7">
    <source>
        <dbReference type="EMBL" id="CAK9048599.1"/>
    </source>
</evidence>
<keyword evidence="3 7" id="KW-0418">Kinase</keyword>
<evidence type="ECO:0000256" key="4">
    <source>
        <dbReference type="ARBA" id="ARBA00022840"/>
    </source>
</evidence>
<accession>A0ABP0MAR2</accession>
<organism evidence="7 8">
    <name type="scientific">Durusdinium trenchii</name>
    <dbReference type="NCBI Taxonomy" id="1381693"/>
    <lineage>
        <taxon>Eukaryota</taxon>
        <taxon>Sar</taxon>
        <taxon>Alveolata</taxon>
        <taxon>Dinophyceae</taxon>
        <taxon>Suessiales</taxon>
        <taxon>Symbiodiniaceae</taxon>
        <taxon>Durusdinium</taxon>
    </lineage>
</organism>
<dbReference type="PANTHER" id="PTHR24348:SF22">
    <property type="entry name" value="NON-SPECIFIC SERINE_THREONINE PROTEIN KINASE"/>
    <property type="match status" value="1"/>
</dbReference>